<keyword evidence="5 8" id="KW-0687">Ribonucleoprotein</keyword>
<evidence type="ECO:0000256" key="3">
    <source>
        <dbReference type="ARBA" id="ARBA00022884"/>
    </source>
</evidence>
<dbReference type="GO" id="GO:1990904">
    <property type="term" value="C:ribonucleoprotein complex"/>
    <property type="evidence" value="ECO:0007669"/>
    <property type="project" value="UniProtKB-KW"/>
</dbReference>
<comment type="function">
    <text evidence="6 8">Binds together with bS18 to 16S ribosomal RNA.</text>
</comment>
<dbReference type="CDD" id="cd00473">
    <property type="entry name" value="bS6"/>
    <property type="match status" value="1"/>
</dbReference>
<keyword evidence="10" id="KW-1185">Reference proteome</keyword>
<dbReference type="GO" id="GO:0070181">
    <property type="term" value="F:small ribosomal subunit rRNA binding"/>
    <property type="evidence" value="ECO:0007669"/>
    <property type="project" value="TreeGrafter"/>
</dbReference>
<sequence>MREYYYEMVYILRPTMSDEETGAAIEKVNSQVERFGGEVLKVDKWGKRQLAYPINDYDKGFYVLEYIRTNDRNFVRNMENFFRINEDVIRFLLFRLKPSEVKELKAKLEQKGEEKAEVSANENKGEA</sequence>
<dbReference type="InterPro" id="IPR035980">
    <property type="entry name" value="Ribosomal_bS6_sf"/>
</dbReference>
<evidence type="ECO:0000256" key="5">
    <source>
        <dbReference type="ARBA" id="ARBA00023274"/>
    </source>
</evidence>
<dbReference type="RefSeq" id="WP_121169374.1">
    <property type="nucleotide sequence ID" value="NZ_RBIE01000001.1"/>
</dbReference>
<keyword evidence="3 8" id="KW-0694">RNA-binding</keyword>
<dbReference type="PANTHER" id="PTHR21011:SF1">
    <property type="entry name" value="SMALL RIBOSOMAL SUBUNIT PROTEIN BS6M"/>
    <property type="match status" value="1"/>
</dbReference>
<dbReference type="Proteomes" id="UP000280881">
    <property type="component" value="Unassembled WGS sequence"/>
</dbReference>
<evidence type="ECO:0000256" key="6">
    <source>
        <dbReference type="ARBA" id="ARBA00035104"/>
    </source>
</evidence>
<protein>
    <recommendedName>
        <fullName evidence="7 8">Small ribosomal subunit protein bS6</fullName>
    </recommendedName>
</protein>
<name>A0A420W7D5_9BACT</name>
<dbReference type="InterPro" id="IPR014717">
    <property type="entry name" value="Transl_elong_EF1B/ribsomal_bS6"/>
</dbReference>
<comment type="similarity">
    <text evidence="1 8">Belongs to the bacterial ribosomal protein bS6 family.</text>
</comment>
<evidence type="ECO:0000313" key="10">
    <source>
        <dbReference type="Proteomes" id="UP000280881"/>
    </source>
</evidence>
<evidence type="ECO:0000313" key="9">
    <source>
        <dbReference type="EMBL" id="RKQ63192.1"/>
    </source>
</evidence>
<dbReference type="GO" id="GO:0005840">
    <property type="term" value="C:ribosome"/>
    <property type="evidence" value="ECO:0007669"/>
    <property type="project" value="UniProtKB-KW"/>
</dbReference>
<dbReference type="GO" id="GO:0005737">
    <property type="term" value="C:cytoplasm"/>
    <property type="evidence" value="ECO:0007669"/>
    <property type="project" value="UniProtKB-ARBA"/>
</dbReference>
<proteinExistence type="inferred from homology"/>
<reference evidence="9 10" key="1">
    <citation type="submission" date="2018-10" db="EMBL/GenBank/DDBJ databases">
        <title>Genomic Encyclopedia of Type Strains, Phase IV (KMG-IV): sequencing the most valuable type-strain genomes for metagenomic binning, comparative biology and taxonomic classification.</title>
        <authorList>
            <person name="Goeker M."/>
        </authorList>
    </citation>
    <scope>NUCLEOTIDE SEQUENCE [LARGE SCALE GENOMIC DNA]</scope>
    <source>
        <strain evidence="9 10">DSM 15521</strain>
    </source>
</reference>
<dbReference type="GO" id="GO:0003735">
    <property type="term" value="F:structural constituent of ribosome"/>
    <property type="evidence" value="ECO:0007669"/>
    <property type="project" value="InterPro"/>
</dbReference>
<dbReference type="HAMAP" id="MF_00360">
    <property type="entry name" value="Ribosomal_bS6"/>
    <property type="match status" value="1"/>
</dbReference>
<accession>A0A420W7D5</accession>
<dbReference type="EMBL" id="RBIE01000001">
    <property type="protein sequence ID" value="RKQ63192.1"/>
    <property type="molecule type" value="Genomic_DNA"/>
</dbReference>
<dbReference type="InterPro" id="IPR000529">
    <property type="entry name" value="Ribosomal_bS6"/>
</dbReference>
<dbReference type="PROSITE" id="PS01048">
    <property type="entry name" value="RIBOSOMAL_S6"/>
    <property type="match status" value="1"/>
</dbReference>
<evidence type="ECO:0000256" key="4">
    <source>
        <dbReference type="ARBA" id="ARBA00022980"/>
    </source>
</evidence>
<evidence type="ECO:0000256" key="8">
    <source>
        <dbReference type="HAMAP-Rule" id="MF_00360"/>
    </source>
</evidence>
<comment type="caution">
    <text evidence="9">The sequence shown here is derived from an EMBL/GenBank/DDBJ whole genome shotgun (WGS) entry which is preliminary data.</text>
</comment>
<gene>
    <name evidence="8" type="primary">rpsF</name>
    <name evidence="9" type="ORF">C7457_0055</name>
</gene>
<dbReference type="SUPFAM" id="SSF54995">
    <property type="entry name" value="Ribosomal protein S6"/>
    <property type="match status" value="1"/>
</dbReference>
<dbReference type="AlphaFoldDB" id="A0A420W7D5"/>
<dbReference type="GO" id="GO:0006412">
    <property type="term" value="P:translation"/>
    <property type="evidence" value="ECO:0007669"/>
    <property type="project" value="UniProtKB-UniRule"/>
</dbReference>
<dbReference type="OrthoDB" id="9812702at2"/>
<evidence type="ECO:0000256" key="1">
    <source>
        <dbReference type="ARBA" id="ARBA00009512"/>
    </source>
</evidence>
<keyword evidence="2 8" id="KW-0699">rRNA-binding</keyword>
<organism evidence="9 10">
    <name type="scientific">Thermovibrio guaymasensis</name>
    <dbReference type="NCBI Taxonomy" id="240167"/>
    <lineage>
        <taxon>Bacteria</taxon>
        <taxon>Pseudomonadati</taxon>
        <taxon>Aquificota</taxon>
        <taxon>Aquificia</taxon>
        <taxon>Desulfurobacteriales</taxon>
        <taxon>Desulfurobacteriaceae</taxon>
        <taxon>Thermovibrio</taxon>
    </lineage>
</organism>
<dbReference type="NCBIfam" id="TIGR00166">
    <property type="entry name" value="S6"/>
    <property type="match status" value="1"/>
</dbReference>
<evidence type="ECO:0000256" key="7">
    <source>
        <dbReference type="ARBA" id="ARBA00035294"/>
    </source>
</evidence>
<dbReference type="PANTHER" id="PTHR21011">
    <property type="entry name" value="MITOCHONDRIAL 28S RIBOSOMAL PROTEIN S6"/>
    <property type="match status" value="1"/>
</dbReference>
<dbReference type="Gene3D" id="3.30.70.60">
    <property type="match status" value="1"/>
</dbReference>
<evidence type="ECO:0000256" key="2">
    <source>
        <dbReference type="ARBA" id="ARBA00022730"/>
    </source>
</evidence>
<dbReference type="InterPro" id="IPR020814">
    <property type="entry name" value="Ribosomal_S6_plastid/chlpt"/>
</dbReference>
<dbReference type="InterPro" id="IPR020815">
    <property type="entry name" value="Ribosomal_bS6_CS"/>
</dbReference>
<dbReference type="Pfam" id="PF01250">
    <property type="entry name" value="Ribosomal_S6"/>
    <property type="match status" value="1"/>
</dbReference>
<keyword evidence="4 8" id="KW-0689">Ribosomal protein</keyword>